<dbReference type="SUPFAM" id="SSF48350">
    <property type="entry name" value="GTPase activation domain, GAP"/>
    <property type="match status" value="1"/>
</dbReference>
<name>A0AAD7B6X0_9AGAR</name>
<organism evidence="3 4">
    <name type="scientific">Roridomyces roridus</name>
    <dbReference type="NCBI Taxonomy" id="1738132"/>
    <lineage>
        <taxon>Eukaryota</taxon>
        <taxon>Fungi</taxon>
        <taxon>Dikarya</taxon>
        <taxon>Basidiomycota</taxon>
        <taxon>Agaricomycotina</taxon>
        <taxon>Agaricomycetes</taxon>
        <taxon>Agaricomycetidae</taxon>
        <taxon>Agaricales</taxon>
        <taxon>Marasmiineae</taxon>
        <taxon>Mycenaceae</taxon>
        <taxon>Roridomyces</taxon>
    </lineage>
</organism>
<keyword evidence="1" id="KW-0175">Coiled coil</keyword>
<feature type="compositionally biased region" description="Pro residues" evidence="2">
    <location>
        <begin position="240"/>
        <end position="256"/>
    </location>
</feature>
<evidence type="ECO:0000256" key="2">
    <source>
        <dbReference type="SAM" id="MobiDB-lite"/>
    </source>
</evidence>
<dbReference type="Gene3D" id="1.10.506.10">
    <property type="entry name" value="GTPase Activation - p120gap, domain 1"/>
    <property type="match status" value="1"/>
</dbReference>
<evidence type="ECO:0000313" key="4">
    <source>
        <dbReference type="Proteomes" id="UP001221142"/>
    </source>
</evidence>
<reference evidence="3" key="1">
    <citation type="submission" date="2023-03" db="EMBL/GenBank/DDBJ databases">
        <title>Massive genome expansion in bonnet fungi (Mycena s.s.) driven by repeated elements and novel gene families across ecological guilds.</title>
        <authorList>
            <consortium name="Lawrence Berkeley National Laboratory"/>
            <person name="Harder C.B."/>
            <person name="Miyauchi S."/>
            <person name="Viragh M."/>
            <person name="Kuo A."/>
            <person name="Thoen E."/>
            <person name="Andreopoulos B."/>
            <person name="Lu D."/>
            <person name="Skrede I."/>
            <person name="Drula E."/>
            <person name="Henrissat B."/>
            <person name="Morin E."/>
            <person name="Kohler A."/>
            <person name="Barry K."/>
            <person name="LaButti K."/>
            <person name="Morin E."/>
            <person name="Salamov A."/>
            <person name="Lipzen A."/>
            <person name="Mereny Z."/>
            <person name="Hegedus B."/>
            <person name="Baldrian P."/>
            <person name="Stursova M."/>
            <person name="Weitz H."/>
            <person name="Taylor A."/>
            <person name="Grigoriev I.V."/>
            <person name="Nagy L.G."/>
            <person name="Martin F."/>
            <person name="Kauserud H."/>
        </authorList>
    </citation>
    <scope>NUCLEOTIDE SEQUENCE</scope>
    <source>
        <strain evidence="3">9284</strain>
    </source>
</reference>
<keyword evidence="4" id="KW-1185">Reference proteome</keyword>
<gene>
    <name evidence="3" type="ORF">FB45DRAFT_1036997</name>
</gene>
<protein>
    <submittedName>
        <fullName evidence="3">Uncharacterized protein</fullName>
    </submittedName>
</protein>
<evidence type="ECO:0000256" key="1">
    <source>
        <dbReference type="SAM" id="Coils"/>
    </source>
</evidence>
<dbReference type="AlphaFoldDB" id="A0AAD7B6X0"/>
<sequence>MYAQRLLGCCTTLLGEPAFVALLLLSEELQGCAETSLFRSNSTCTRFLSAFAKVHGYAYLRSLIIPLIHSVGHGLYDATVTIDDLTQALDNVSRVPSPEPLSALCCCCGLDDCENLQAWLAVKARLESRLTLSAEVGQALLQRHEAYVRRHEATCHLPRAARSLEEETESNEAALAAKQDQLDELTKENKPLEKRLTQALVNNEVTEVSHKTILQESAYADKAYRTLTSVSVNAPHRTVPSPPSEPSPPEPSPFSPSSPSSPSAPPSTPRSASHIIASATGDELLRGGNRAYMGLLRQQTAYGADYARLSRSYFRLAHYCKSVVELHCTIRDDLDSLRDGLDSLLRRCDQLTAFDPDEPVAREEGVFPGLRVFELAMG</sequence>
<feature type="region of interest" description="Disordered" evidence="2">
    <location>
        <begin position="232"/>
        <end position="272"/>
    </location>
</feature>
<feature type="coiled-coil region" evidence="1">
    <location>
        <begin position="161"/>
        <end position="202"/>
    </location>
</feature>
<dbReference type="Proteomes" id="UP001221142">
    <property type="component" value="Unassembled WGS sequence"/>
</dbReference>
<dbReference type="InterPro" id="IPR008936">
    <property type="entry name" value="Rho_GTPase_activation_prot"/>
</dbReference>
<proteinExistence type="predicted"/>
<evidence type="ECO:0000313" key="3">
    <source>
        <dbReference type="EMBL" id="KAJ7612064.1"/>
    </source>
</evidence>
<dbReference type="EMBL" id="JARKIF010000031">
    <property type="protein sequence ID" value="KAJ7612064.1"/>
    <property type="molecule type" value="Genomic_DNA"/>
</dbReference>
<comment type="caution">
    <text evidence="3">The sequence shown here is derived from an EMBL/GenBank/DDBJ whole genome shotgun (WGS) entry which is preliminary data.</text>
</comment>
<accession>A0AAD7B6X0</accession>